<feature type="repeat" description="ANK" evidence="1">
    <location>
        <begin position="1"/>
        <end position="27"/>
    </location>
</feature>
<dbReference type="SUPFAM" id="SSF48403">
    <property type="entry name" value="Ankyrin repeat"/>
    <property type="match status" value="1"/>
</dbReference>
<feature type="repeat" description="ANK" evidence="1">
    <location>
        <begin position="94"/>
        <end position="126"/>
    </location>
</feature>
<proteinExistence type="predicted"/>
<accession>A0ABW0T1Q1</accession>
<gene>
    <name evidence="2" type="ORF">ACFPPB_19135</name>
</gene>
<sequence>MFAVQAGQSDVVAALLDDGADANATALLPGYKEAFLNHALGPATRKTFARNDMLNDHDTSIGPALPIAASCGDVASVDALLRHHADVMARMAPNVADPLTDAVMQGDAVIVQRLLDHGADACADDHHMHQRQLESKRGFHTLAELGRRAGLPIDLAARLTCPAAASVHRNIH</sequence>
<dbReference type="Gene3D" id="1.25.40.20">
    <property type="entry name" value="Ankyrin repeat-containing domain"/>
    <property type="match status" value="1"/>
</dbReference>
<evidence type="ECO:0008006" key="4">
    <source>
        <dbReference type="Google" id="ProtNLM"/>
    </source>
</evidence>
<protein>
    <recommendedName>
        <fullName evidence="4">Ankyrin repeat protein</fullName>
    </recommendedName>
</protein>
<keyword evidence="1" id="KW-0040">ANK repeat</keyword>
<evidence type="ECO:0000313" key="2">
    <source>
        <dbReference type="EMBL" id="MFC5583232.1"/>
    </source>
</evidence>
<comment type="caution">
    <text evidence="2">The sequence shown here is derived from an EMBL/GenBank/DDBJ whole genome shotgun (WGS) entry which is preliminary data.</text>
</comment>
<reference evidence="3" key="1">
    <citation type="journal article" date="2019" name="Int. J. Syst. Evol. Microbiol.">
        <title>The Global Catalogue of Microorganisms (GCM) 10K type strain sequencing project: providing services to taxonomists for standard genome sequencing and annotation.</title>
        <authorList>
            <consortium name="The Broad Institute Genomics Platform"/>
            <consortium name="The Broad Institute Genome Sequencing Center for Infectious Disease"/>
            <person name="Wu L."/>
            <person name="Ma J."/>
        </authorList>
    </citation>
    <scope>NUCLEOTIDE SEQUENCE [LARGE SCALE GENOMIC DNA]</scope>
    <source>
        <strain evidence="3">CGMCC 1.13587</strain>
    </source>
</reference>
<dbReference type="PROSITE" id="PS50088">
    <property type="entry name" value="ANK_REPEAT"/>
    <property type="match status" value="2"/>
</dbReference>
<evidence type="ECO:0000313" key="3">
    <source>
        <dbReference type="Proteomes" id="UP001596111"/>
    </source>
</evidence>
<organism evidence="2 3">
    <name type="scientific">Rhodanobacter terrae</name>
    <dbReference type="NCBI Taxonomy" id="418647"/>
    <lineage>
        <taxon>Bacteria</taxon>
        <taxon>Pseudomonadati</taxon>
        <taxon>Pseudomonadota</taxon>
        <taxon>Gammaproteobacteria</taxon>
        <taxon>Lysobacterales</taxon>
        <taxon>Rhodanobacteraceae</taxon>
        <taxon>Rhodanobacter</taxon>
    </lineage>
</organism>
<dbReference type="EMBL" id="JBHSNG010000038">
    <property type="protein sequence ID" value="MFC5583232.1"/>
    <property type="molecule type" value="Genomic_DNA"/>
</dbReference>
<dbReference type="Proteomes" id="UP001596111">
    <property type="component" value="Unassembled WGS sequence"/>
</dbReference>
<keyword evidence="3" id="KW-1185">Reference proteome</keyword>
<name>A0ABW0T1Q1_9GAMM</name>
<evidence type="ECO:0000256" key="1">
    <source>
        <dbReference type="PROSITE-ProRule" id="PRU00023"/>
    </source>
</evidence>
<dbReference type="Pfam" id="PF00023">
    <property type="entry name" value="Ank"/>
    <property type="match status" value="1"/>
</dbReference>
<dbReference type="InterPro" id="IPR002110">
    <property type="entry name" value="Ankyrin_rpt"/>
</dbReference>
<dbReference type="InterPro" id="IPR036770">
    <property type="entry name" value="Ankyrin_rpt-contain_sf"/>
</dbReference>